<reference evidence="2" key="2">
    <citation type="submission" date="2023-03" db="EMBL/GenBank/DDBJ databases">
        <authorList>
            <person name="Inwood S.N."/>
            <person name="Skelly J.G."/>
            <person name="Guhlin J."/>
            <person name="Harrop T.W.R."/>
            <person name="Goldson S.G."/>
            <person name="Dearden P.K."/>
        </authorList>
    </citation>
    <scope>NUCLEOTIDE SEQUENCE</scope>
    <source>
        <strain evidence="2">Irish</strain>
        <tissue evidence="2">Whole body</tissue>
    </source>
</reference>
<evidence type="ECO:0000256" key="1">
    <source>
        <dbReference type="SAM" id="MobiDB-lite"/>
    </source>
</evidence>
<protein>
    <submittedName>
        <fullName evidence="2">Uncharacterized protein</fullName>
    </submittedName>
</protein>
<name>A0AA39FRH1_9HYME</name>
<dbReference type="EMBL" id="JAQQBS010000002">
    <property type="protein sequence ID" value="KAK0174140.1"/>
    <property type="molecule type" value="Genomic_DNA"/>
</dbReference>
<sequence>MARQKQNHRQFFNAHALVSTSSQHSKRLPTRKSFLRRCPAQQYLKETAEQIIMWHRQHPLFGHQKTARRNHSGTRSHFQQRNQQQLLSKSVEDGDSHPYLEK</sequence>
<feature type="region of interest" description="Disordered" evidence="1">
    <location>
        <begin position="1"/>
        <end position="32"/>
    </location>
</feature>
<feature type="compositionally biased region" description="Polar residues" evidence="1">
    <location>
        <begin position="75"/>
        <end position="88"/>
    </location>
</feature>
<evidence type="ECO:0000313" key="3">
    <source>
        <dbReference type="Proteomes" id="UP001168990"/>
    </source>
</evidence>
<feature type="region of interest" description="Disordered" evidence="1">
    <location>
        <begin position="65"/>
        <end position="102"/>
    </location>
</feature>
<gene>
    <name evidence="2" type="ORF">PV328_007249</name>
</gene>
<keyword evidence="3" id="KW-1185">Reference proteome</keyword>
<accession>A0AA39FRH1</accession>
<proteinExistence type="predicted"/>
<dbReference type="AlphaFoldDB" id="A0AA39FRH1"/>
<evidence type="ECO:0000313" key="2">
    <source>
        <dbReference type="EMBL" id="KAK0174140.1"/>
    </source>
</evidence>
<organism evidence="2 3">
    <name type="scientific">Microctonus aethiopoides</name>
    <dbReference type="NCBI Taxonomy" id="144406"/>
    <lineage>
        <taxon>Eukaryota</taxon>
        <taxon>Metazoa</taxon>
        <taxon>Ecdysozoa</taxon>
        <taxon>Arthropoda</taxon>
        <taxon>Hexapoda</taxon>
        <taxon>Insecta</taxon>
        <taxon>Pterygota</taxon>
        <taxon>Neoptera</taxon>
        <taxon>Endopterygota</taxon>
        <taxon>Hymenoptera</taxon>
        <taxon>Apocrita</taxon>
        <taxon>Ichneumonoidea</taxon>
        <taxon>Braconidae</taxon>
        <taxon>Euphorinae</taxon>
        <taxon>Microctonus</taxon>
    </lineage>
</organism>
<dbReference type="Proteomes" id="UP001168990">
    <property type="component" value="Unassembled WGS sequence"/>
</dbReference>
<feature type="compositionally biased region" description="Basic and acidic residues" evidence="1">
    <location>
        <begin position="90"/>
        <end position="102"/>
    </location>
</feature>
<reference evidence="2" key="1">
    <citation type="journal article" date="2023" name="bioRxiv">
        <title>Scaffold-level genome assemblies of two parasitoid biocontrol wasps reveal the parthenogenesis mechanism and an associated novel virus.</title>
        <authorList>
            <person name="Inwood S."/>
            <person name="Skelly J."/>
            <person name="Guhlin J."/>
            <person name="Harrop T."/>
            <person name="Goldson S."/>
            <person name="Dearden P."/>
        </authorList>
    </citation>
    <scope>NUCLEOTIDE SEQUENCE</scope>
    <source>
        <strain evidence="2">Irish</strain>
        <tissue evidence="2">Whole body</tissue>
    </source>
</reference>
<comment type="caution">
    <text evidence="2">The sequence shown here is derived from an EMBL/GenBank/DDBJ whole genome shotgun (WGS) entry which is preliminary data.</text>
</comment>
<feature type="compositionally biased region" description="Basic residues" evidence="1">
    <location>
        <begin position="65"/>
        <end position="74"/>
    </location>
</feature>